<dbReference type="EMBL" id="CP029347">
    <property type="protein sequence ID" value="AWL11599.1"/>
    <property type="molecule type" value="Genomic_DNA"/>
</dbReference>
<reference evidence="2 3" key="1">
    <citation type="submission" date="2018-05" db="EMBL/GenBank/DDBJ databases">
        <title>Salinimonas sp. HMF8227 Genome sequencing and assembly.</title>
        <authorList>
            <person name="Kang H."/>
            <person name="Kang J."/>
            <person name="Cha I."/>
            <person name="Kim H."/>
            <person name="Joh K."/>
        </authorList>
    </citation>
    <scope>NUCLEOTIDE SEQUENCE [LARGE SCALE GENOMIC DNA]</scope>
    <source>
        <strain evidence="2 3">HMF8227</strain>
    </source>
</reference>
<proteinExistence type="predicted"/>
<feature type="transmembrane region" description="Helical" evidence="1">
    <location>
        <begin position="33"/>
        <end position="52"/>
    </location>
</feature>
<dbReference type="AlphaFoldDB" id="A0A2S2E1X7"/>
<dbReference type="RefSeq" id="WP_109339229.1">
    <property type="nucleotide sequence ID" value="NZ_CP029347.1"/>
</dbReference>
<evidence type="ECO:0000256" key="1">
    <source>
        <dbReference type="SAM" id="Phobius"/>
    </source>
</evidence>
<name>A0A2S2E1X7_9ALTE</name>
<keyword evidence="3" id="KW-1185">Reference proteome</keyword>
<dbReference type="Pfam" id="PF11911">
    <property type="entry name" value="DUF3429"/>
    <property type="match status" value="1"/>
</dbReference>
<protein>
    <recommendedName>
        <fullName evidence="4">DUF3429 domain-containing protein</fullName>
    </recommendedName>
</protein>
<dbReference type="Proteomes" id="UP000245728">
    <property type="component" value="Chromosome"/>
</dbReference>
<dbReference type="OrthoDB" id="8591832at2"/>
<sequence>MYLLLGWAGILPFVILSAGSVFGWLPPTLATQWFSLYSLVILSFMAGTQWGWAVKHQHAPTPHLLSVTPVVLAFLLAAIGDLVIISTPVELAILSGLFVWLWIYDRLLFREHSHYLKLRLHLTTVVVACHIMMIWQAQ</sequence>
<keyword evidence="1" id="KW-0812">Transmembrane</keyword>
<dbReference type="InterPro" id="IPR021836">
    <property type="entry name" value="DUF3429"/>
</dbReference>
<gene>
    <name evidence="2" type="ORF">HMF8227_01118</name>
</gene>
<accession>A0A2S2E1X7</accession>
<keyword evidence="1" id="KW-0472">Membrane</keyword>
<feature type="transmembrane region" description="Helical" evidence="1">
    <location>
        <begin position="120"/>
        <end position="137"/>
    </location>
</feature>
<organism evidence="2 3">
    <name type="scientific">Saliniradius amylolyticus</name>
    <dbReference type="NCBI Taxonomy" id="2183582"/>
    <lineage>
        <taxon>Bacteria</taxon>
        <taxon>Pseudomonadati</taxon>
        <taxon>Pseudomonadota</taxon>
        <taxon>Gammaproteobacteria</taxon>
        <taxon>Alteromonadales</taxon>
        <taxon>Alteromonadaceae</taxon>
        <taxon>Saliniradius</taxon>
    </lineage>
</organism>
<dbReference type="KEGG" id="salh:HMF8227_01118"/>
<evidence type="ECO:0000313" key="3">
    <source>
        <dbReference type="Proteomes" id="UP000245728"/>
    </source>
</evidence>
<evidence type="ECO:0000313" key="2">
    <source>
        <dbReference type="EMBL" id="AWL11599.1"/>
    </source>
</evidence>
<keyword evidence="1" id="KW-1133">Transmembrane helix</keyword>
<feature type="transmembrane region" description="Helical" evidence="1">
    <location>
        <begin position="64"/>
        <end position="85"/>
    </location>
</feature>
<evidence type="ECO:0008006" key="4">
    <source>
        <dbReference type="Google" id="ProtNLM"/>
    </source>
</evidence>